<dbReference type="PROSITE" id="PS51746">
    <property type="entry name" value="PPM_2"/>
    <property type="match status" value="1"/>
</dbReference>
<dbReference type="RefSeq" id="WP_263372498.1">
    <property type="nucleotide sequence ID" value="NZ_JAGSYD010000005.1"/>
</dbReference>
<reference evidence="3" key="1">
    <citation type="journal article" date="2019" name="Int. J. Syst. Evol. Microbiol.">
        <title>The Global Catalogue of Microorganisms (GCM) 10K type strain sequencing project: providing services to taxonomists for standard genome sequencing and annotation.</title>
        <authorList>
            <consortium name="The Broad Institute Genomics Platform"/>
            <consortium name="The Broad Institute Genome Sequencing Center for Infectious Disease"/>
            <person name="Wu L."/>
            <person name="Ma J."/>
        </authorList>
    </citation>
    <scope>NUCLEOTIDE SEQUENCE [LARGE SCALE GENOMIC DNA]</scope>
    <source>
        <strain evidence="3">CGMCC 1.16026</strain>
    </source>
</reference>
<proteinExistence type="predicted"/>
<dbReference type="GO" id="GO:0004722">
    <property type="term" value="F:protein serine/threonine phosphatase activity"/>
    <property type="evidence" value="ECO:0007669"/>
    <property type="project" value="UniProtKB-EC"/>
</dbReference>
<evidence type="ECO:0000259" key="1">
    <source>
        <dbReference type="PROSITE" id="PS51746"/>
    </source>
</evidence>
<evidence type="ECO:0000313" key="3">
    <source>
        <dbReference type="Proteomes" id="UP001596391"/>
    </source>
</evidence>
<name>A0ABW1Z5G0_9BACT</name>
<sequence length="252" mass="26791">MGLLRRSNQDSFGLDEALQLFVVCDGMGGSAAGEVASSLAVKTFLHTAQQELLLGAASPVKTRNALWRATLASNRAVYAKAGSAAEFQGMGTTLVGAVVEDSLLTLINVGDSRGYLVRNGIAYQLTLDHSYVAESVRRGLMTEEQARHSAMQSVITRAVGTEVDVHPEIFEEPLEAGDVLLLASDGLTRHVSDAAIAEVLSQQGQSAVEGCRLLIELAKEDGGTDNITCMVVRFSDADSEPRPGMTPWLDAQ</sequence>
<protein>
    <submittedName>
        <fullName evidence="2">PP2C family protein-serine/threonine phosphatase</fullName>
        <ecNumber evidence="2">3.1.3.16</ecNumber>
    </submittedName>
</protein>
<dbReference type="PANTHER" id="PTHR47992">
    <property type="entry name" value="PROTEIN PHOSPHATASE"/>
    <property type="match status" value="1"/>
</dbReference>
<dbReference type="EC" id="3.1.3.16" evidence="2"/>
<dbReference type="SUPFAM" id="SSF81606">
    <property type="entry name" value="PP2C-like"/>
    <property type="match status" value="1"/>
</dbReference>
<comment type="caution">
    <text evidence="2">The sequence shown here is derived from an EMBL/GenBank/DDBJ whole genome shotgun (WGS) entry which is preliminary data.</text>
</comment>
<evidence type="ECO:0000313" key="2">
    <source>
        <dbReference type="EMBL" id="MFC6644567.1"/>
    </source>
</evidence>
<dbReference type="Proteomes" id="UP001596391">
    <property type="component" value="Unassembled WGS sequence"/>
</dbReference>
<dbReference type="CDD" id="cd00143">
    <property type="entry name" value="PP2Cc"/>
    <property type="match status" value="1"/>
</dbReference>
<dbReference type="InterPro" id="IPR001932">
    <property type="entry name" value="PPM-type_phosphatase-like_dom"/>
</dbReference>
<dbReference type="EMBL" id="JBHSWI010000001">
    <property type="protein sequence ID" value="MFC6644567.1"/>
    <property type="molecule type" value="Genomic_DNA"/>
</dbReference>
<dbReference type="InterPro" id="IPR015655">
    <property type="entry name" value="PP2C"/>
</dbReference>
<gene>
    <name evidence="2" type="ORF">ACFQBQ_02970</name>
</gene>
<dbReference type="Pfam" id="PF13672">
    <property type="entry name" value="PP2C_2"/>
    <property type="match status" value="1"/>
</dbReference>
<accession>A0ABW1Z5G0</accession>
<keyword evidence="2" id="KW-0378">Hydrolase</keyword>
<organism evidence="2 3">
    <name type="scientific">Granulicella cerasi</name>
    <dbReference type="NCBI Taxonomy" id="741063"/>
    <lineage>
        <taxon>Bacteria</taxon>
        <taxon>Pseudomonadati</taxon>
        <taxon>Acidobacteriota</taxon>
        <taxon>Terriglobia</taxon>
        <taxon>Terriglobales</taxon>
        <taxon>Acidobacteriaceae</taxon>
        <taxon>Granulicella</taxon>
    </lineage>
</organism>
<dbReference type="Gene3D" id="3.60.40.10">
    <property type="entry name" value="PPM-type phosphatase domain"/>
    <property type="match status" value="1"/>
</dbReference>
<dbReference type="SMART" id="SM00331">
    <property type="entry name" value="PP2C_SIG"/>
    <property type="match status" value="1"/>
</dbReference>
<dbReference type="InterPro" id="IPR036457">
    <property type="entry name" value="PPM-type-like_dom_sf"/>
</dbReference>
<keyword evidence="3" id="KW-1185">Reference proteome</keyword>
<feature type="domain" description="PPM-type phosphatase" evidence="1">
    <location>
        <begin position="1"/>
        <end position="234"/>
    </location>
</feature>
<dbReference type="SMART" id="SM00332">
    <property type="entry name" value="PP2Cc"/>
    <property type="match status" value="1"/>
</dbReference>